<keyword evidence="4" id="KW-0808">Transferase</keyword>
<feature type="domain" description="Signal transduction histidine kinase subgroup 3 dimerisation and phosphoacceptor" evidence="12">
    <location>
        <begin position="450"/>
        <end position="515"/>
    </location>
</feature>
<keyword evidence="6 13" id="KW-0418">Kinase</keyword>
<dbReference type="InterPro" id="IPR036890">
    <property type="entry name" value="HATPase_C_sf"/>
</dbReference>
<dbReference type="EC" id="2.7.13.3" evidence="2"/>
<keyword evidence="3" id="KW-0597">Phosphoprotein</keyword>
<dbReference type="Gene3D" id="3.30.565.10">
    <property type="entry name" value="Histidine kinase-like ATPase, C-terminal domain"/>
    <property type="match status" value="1"/>
</dbReference>
<dbReference type="InterPro" id="IPR011623">
    <property type="entry name" value="7TMR_DISM_rcpt_extracell_dom1"/>
</dbReference>
<keyword evidence="10" id="KW-0472">Membrane</keyword>
<comment type="catalytic activity">
    <reaction evidence="1">
        <text>ATP + protein L-histidine = ADP + protein N-phospho-L-histidine.</text>
        <dbReference type="EC" id="2.7.13.3"/>
    </reaction>
</comment>
<feature type="coiled-coil region" evidence="9">
    <location>
        <begin position="403"/>
        <end position="437"/>
    </location>
</feature>
<evidence type="ECO:0000256" key="7">
    <source>
        <dbReference type="ARBA" id="ARBA00022840"/>
    </source>
</evidence>
<proteinExistence type="predicted"/>
<evidence type="ECO:0000256" key="10">
    <source>
        <dbReference type="SAM" id="Phobius"/>
    </source>
</evidence>
<evidence type="ECO:0000259" key="11">
    <source>
        <dbReference type="Pfam" id="PF07695"/>
    </source>
</evidence>
<protein>
    <recommendedName>
        <fullName evidence="2">histidine kinase</fullName>
        <ecNumber evidence="2">2.7.13.3</ecNumber>
    </recommendedName>
</protein>
<evidence type="ECO:0000256" key="6">
    <source>
        <dbReference type="ARBA" id="ARBA00022777"/>
    </source>
</evidence>
<name>A0A3D9I338_9BACL</name>
<keyword evidence="5" id="KW-0547">Nucleotide-binding</keyword>
<comment type="caution">
    <text evidence="13">The sequence shown here is derived from an EMBL/GenBank/DDBJ whole genome shotgun (WGS) entry which is preliminary data.</text>
</comment>
<dbReference type="GO" id="GO:0016020">
    <property type="term" value="C:membrane"/>
    <property type="evidence" value="ECO:0007669"/>
    <property type="project" value="InterPro"/>
</dbReference>
<dbReference type="Pfam" id="PF07730">
    <property type="entry name" value="HisKA_3"/>
    <property type="match status" value="1"/>
</dbReference>
<keyword evidence="9" id="KW-0175">Coiled coil</keyword>
<organism evidence="13 14">
    <name type="scientific">Cohnella phaseoli</name>
    <dbReference type="NCBI Taxonomy" id="456490"/>
    <lineage>
        <taxon>Bacteria</taxon>
        <taxon>Bacillati</taxon>
        <taxon>Bacillota</taxon>
        <taxon>Bacilli</taxon>
        <taxon>Bacillales</taxon>
        <taxon>Paenibacillaceae</taxon>
        <taxon>Cohnella</taxon>
    </lineage>
</organism>
<gene>
    <name evidence="13" type="ORF">DFP98_14212</name>
</gene>
<dbReference type="PANTHER" id="PTHR24421">
    <property type="entry name" value="NITRATE/NITRITE SENSOR PROTEIN NARX-RELATED"/>
    <property type="match status" value="1"/>
</dbReference>
<evidence type="ECO:0000259" key="12">
    <source>
        <dbReference type="Pfam" id="PF07730"/>
    </source>
</evidence>
<dbReference type="Gene3D" id="1.20.5.1930">
    <property type="match status" value="1"/>
</dbReference>
<feature type="domain" description="7TM-DISM receptor extracellular" evidence="11">
    <location>
        <begin position="181"/>
        <end position="377"/>
    </location>
</feature>
<reference evidence="13 14" key="1">
    <citation type="submission" date="2018-07" db="EMBL/GenBank/DDBJ databases">
        <title>Genomic Encyclopedia of Type Strains, Phase III (KMG-III): the genomes of soil and plant-associated and newly described type strains.</title>
        <authorList>
            <person name="Whitman W."/>
        </authorList>
    </citation>
    <scope>NUCLEOTIDE SEQUENCE [LARGE SCALE GENOMIC DNA]</scope>
    <source>
        <strain evidence="13 14">CECT 7287</strain>
    </source>
</reference>
<feature type="transmembrane region" description="Helical" evidence="10">
    <location>
        <begin position="207"/>
        <end position="231"/>
    </location>
</feature>
<evidence type="ECO:0000313" key="13">
    <source>
        <dbReference type="EMBL" id="RED55576.1"/>
    </source>
</evidence>
<keyword evidence="10" id="KW-1133">Transmembrane helix</keyword>
<evidence type="ECO:0000256" key="8">
    <source>
        <dbReference type="ARBA" id="ARBA00023012"/>
    </source>
</evidence>
<feature type="transmembrane region" description="Helical" evidence="10">
    <location>
        <begin position="237"/>
        <end position="258"/>
    </location>
</feature>
<evidence type="ECO:0000256" key="9">
    <source>
        <dbReference type="SAM" id="Coils"/>
    </source>
</evidence>
<dbReference type="SUPFAM" id="SSF55874">
    <property type="entry name" value="ATPase domain of HSP90 chaperone/DNA topoisomerase II/histidine kinase"/>
    <property type="match status" value="1"/>
</dbReference>
<feature type="transmembrane region" description="Helical" evidence="10">
    <location>
        <begin position="329"/>
        <end position="347"/>
    </location>
</feature>
<feature type="transmembrane region" description="Helical" evidence="10">
    <location>
        <begin position="367"/>
        <end position="389"/>
    </location>
</feature>
<keyword evidence="10" id="KW-0812">Transmembrane</keyword>
<evidence type="ECO:0000256" key="5">
    <source>
        <dbReference type="ARBA" id="ARBA00022741"/>
    </source>
</evidence>
<feature type="transmembrane region" description="Helical" evidence="10">
    <location>
        <begin position="270"/>
        <end position="288"/>
    </location>
</feature>
<feature type="transmembrane region" description="Helical" evidence="10">
    <location>
        <begin position="294"/>
        <end position="317"/>
    </location>
</feature>
<evidence type="ECO:0000256" key="4">
    <source>
        <dbReference type="ARBA" id="ARBA00022679"/>
    </source>
</evidence>
<keyword evidence="7" id="KW-0067">ATP-binding</keyword>
<dbReference type="InterPro" id="IPR011712">
    <property type="entry name" value="Sig_transdc_His_kin_sub3_dim/P"/>
</dbReference>
<dbReference type="AlphaFoldDB" id="A0A3D9I338"/>
<evidence type="ECO:0000256" key="1">
    <source>
        <dbReference type="ARBA" id="ARBA00000085"/>
    </source>
</evidence>
<dbReference type="Pfam" id="PF07695">
    <property type="entry name" value="7TMR-DISM_7TM"/>
    <property type="match status" value="1"/>
</dbReference>
<dbReference type="InterPro" id="IPR050482">
    <property type="entry name" value="Sensor_HK_TwoCompSys"/>
</dbReference>
<evidence type="ECO:0000256" key="3">
    <source>
        <dbReference type="ARBA" id="ARBA00022553"/>
    </source>
</evidence>
<sequence length="654" mass="73911">MVGSGVRSHLPLLRFLAVLICLHVLLAWGLVAMSRDFNSAGLPPDSWSWTPADSAQASEPPADGWLPYSDKPSHPSNSSLYWMRIPLEPSDSRDPRLFILNAIALSVYDGGKLLYAYDPIDYNHRLNLLYHWNLVPLSTPVPSEIYMLLDDREPHRPQLFVRQTSYGEFVSSLIRKETYAFVLSALLLFSACLALGLYFNRREKLHLYFVLMALCGSYAAIARTFLLQLFWDQPWMSYLELAVFPLGVYGFLGVIIEVFDKKLTATLRGISRIILALSLFSLASAVLLDVKWFGWLLSYPLVAMFLITAAFLFHALWKAYKHRQGPESIWMLAGFFIVTSTALLYVVRTYLTVFFAKMRYTFPILNVLQYDFLSVALLLFLICLVRVILYRFGQMNDRLKQFNQALESNVETRTSELRKREEQLREANVQLAGTMRDTAESIASSIVLEERHRLTGAIHDTLGHSLTATLVQLEAAKRLLPRDPELALSKLGASQQLVRRGFEEIRNSVRLLRDDSSRYDLAEAIHRLIGETARTTGAVIDYRLSPLPDSLSTLQKRVIYQALQEGLTNGLRHGDSRRFDFELTSLAGRLEFRLTSDGRTYSPSEFGFGLKAMSERIADLGGKMIIAPGNPGCVLTLSLPCSPTEELEKGARQA</sequence>
<keyword evidence="14" id="KW-1185">Reference proteome</keyword>
<dbReference type="Proteomes" id="UP000256977">
    <property type="component" value="Unassembled WGS sequence"/>
</dbReference>
<feature type="transmembrane region" description="Helical" evidence="10">
    <location>
        <begin position="179"/>
        <end position="200"/>
    </location>
</feature>
<dbReference type="CDD" id="cd16917">
    <property type="entry name" value="HATPase_UhpB-NarQ-NarX-like"/>
    <property type="match status" value="1"/>
</dbReference>
<dbReference type="GO" id="GO:0046983">
    <property type="term" value="F:protein dimerization activity"/>
    <property type="evidence" value="ECO:0007669"/>
    <property type="project" value="InterPro"/>
</dbReference>
<accession>A0A3D9I338</accession>
<dbReference type="GO" id="GO:0005524">
    <property type="term" value="F:ATP binding"/>
    <property type="evidence" value="ECO:0007669"/>
    <property type="project" value="UniProtKB-KW"/>
</dbReference>
<dbReference type="EMBL" id="QRDZ01000042">
    <property type="protein sequence ID" value="RED55576.1"/>
    <property type="molecule type" value="Genomic_DNA"/>
</dbReference>
<feature type="transmembrane region" description="Helical" evidence="10">
    <location>
        <begin position="12"/>
        <end position="33"/>
    </location>
</feature>
<evidence type="ECO:0000313" key="14">
    <source>
        <dbReference type="Proteomes" id="UP000256977"/>
    </source>
</evidence>
<evidence type="ECO:0000256" key="2">
    <source>
        <dbReference type="ARBA" id="ARBA00012438"/>
    </source>
</evidence>
<keyword evidence="8" id="KW-0902">Two-component regulatory system</keyword>
<dbReference type="PANTHER" id="PTHR24421:SF10">
    <property type="entry name" value="NITRATE_NITRITE SENSOR PROTEIN NARQ"/>
    <property type="match status" value="1"/>
</dbReference>
<dbReference type="GO" id="GO:0000155">
    <property type="term" value="F:phosphorelay sensor kinase activity"/>
    <property type="evidence" value="ECO:0007669"/>
    <property type="project" value="InterPro"/>
</dbReference>